<dbReference type="GO" id="GO:0016757">
    <property type="term" value="F:glycosyltransferase activity"/>
    <property type="evidence" value="ECO:0007669"/>
    <property type="project" value="InterPro"/>
</dbReference>
<organism evidence="3">
    <name type="scientific">Rhizobium leguminosarum</name>
    <dbReference type="NCBI Taxonomy" id="384"/>
    <lineage>
        <taxon>Bacteria</taxon>
        <taxon>Pseudomonadati</taxon>
        <taxon>Pseudomonadota</taxon>
        <taxon>Alphaproteobacteria</taxon>
        <taxon>Hyphomicrobiales</taxon>
        <taxon>Rhizobiaceae</taxon>
        <taxon>Rhizobium/Agrobacterium group</taxon>
        <taxon>Rhizobium</taxon>
    </lineage>
</organism>
<proteinExistence type="predicted"/>
<dbReference type="InterPro" id="IPR001296">
    <property type="entry name" value="Glyco_trans_1"/>
</dbReference>
<evidence type="ECO:0000259" key="1">
    <source>
        <dbReference type="Pfam" id="PF00534"/>
    </source>
</evidence>
<accession>A0A154IIA4</accession>
<dbReference type="PANTHER" id="PTHR34203:SF15">
    <property type="entry name" value="SLL1173 PROTEIN"/>
    <property type="match status" value="1"/>
</dbReference>
<protein>
    <recommendedName>
        <fullName evidence="4">FkbM family methyltransferase</fullName>
    </recommendedName>
</protein>
<dbReference type="SUPFAM" id="SSF53335">
    <property type="entry name" value="S-adenosyl-L-methionine-dependent methyltransferases"/>
    <property type="match status" value="1"/>
</dbReference>
<dbReference type="AlphaFoldDB" id="A0A154IIA4"/>
<gene>
    <name evidence="3" type="ORF">A4A59_20520</name>
</gene>
<dbReference type="Gene3D" id="3.40.50.150">
    <property type="entry name" value="Vaccinia Virus protein VP39"/>
    <property type="match status" value="1"/>
</dbReference>
<dbReference type="SUPFAM" id="SSF53756">
    <property type="entry name" value="UDP-Glycosyltransferase/glycogen phosphorylase"/>
    <property type="match status" value="1"/>
</dbReference>
<feature type="domain" description="Methyltransferase FkbM" evidence="2">
    <location>
        <begin position="423"/>
        <end position="580"/>
    </location>
</feature>
<evidence type="ECO:0000313" key="3">
    <source>
        <dbReference type="EMBL" id="KZB00156.1"/>
    </source>
</evidence>
<dbReference type="PANTHER" id="PTHR34203">
    <property type="entry name" value="METHYLTRANSFERASE, FKBM FAMILY PROTEIN"/>
    <property type="match status" value="1"/>
</dbReference>
<dbReference type="NCBIfam" id="TIGR01444">
    <property type="entry name" value="fkbM_fam"/>
    <property type="match status" value="1"/>
</dbReference>
<evidence type="ECO:0008006" key="4">
    <source>
        <dbReference type="Google" id="ProtNLM"/>
    </source>
</evidence>
<dbReference type="Gene3D" id="3.40.50.2000">
    <property type="entry name" value="Glycogen Phosphorylase B"/>
    <property type="match status" value="1"/>
</dbReference>
<dbReference type="InterPro" id="IPR052514">
    <property type="entry name" value="SAM-dependent_MTase"/>
</dbReference>
<dbReference type="InterPro" id="IPR029063">
    <property type="entry name" value="SAM-dependent_MTases_sf"/>
</dbReference>
<comment type="caution">
    <text evidence="3">The sequence shown here is derived from an EMBL/GenBank/DDBJ whole genome shotgun (WGS) entry which is preliminary data.</text>
</comment>
<dbReference type="RefSeq" id="WP_062942530.1">
    <property type="nucleotide sequence ID" value="NZ_CP171844.1"/>
</dbReference>
<evidence type="ECO:0000259" key="2">
    <source>
        <dbReference type="Pfam" id="PF05050"/>
    </source>
</evidence>
<reference evidence="3" key="1">
    <citation type="submission" date="2016-03" db="EMBL/GenBank/DDBJ databases">
        <title>Microsymbionts genomes from the relict species Vavilovia formosa.</title>
        <authorList>
            <person name="Chirak E."/>
            <person name="Kimeklis A."/>
            <person name="Kopat V."/>
            <person name="Andronov E."/>
        </authorList>
    </citation>
    <scope>NUCLEOTIDE SEQUENCE [LARGE SCALE GENOMIC DNA]</scope>
    <source>
        <strain evidence="3">Vaf12</strain>
    </source>
</reference>
<dbReference type="EMBL" id="LVYU01000098">
    <property type="protein sequence ID" value="KZB00156.1"/>
    <property type="molecule type" value="Genomic_DNA"/>
</dbReference>
<name>A0A154IIA4_RHILE</name>
<feature type="domain" description="Glycosyl transferase family 1" evidence="1">
    <location>
        <begin position="196"/>
        <end position="268"/>
    </location>
</feature>
<dbReference type="Pfam" id="PF05050">
    <property type="entry name" value="Methyltransf_21"/>
    <property type="match status" value="1"/>
</dbReference>
<dbReference type="Pfam" id="PF00534">
    <property type="entry name" value="Glycos_transf_1"/>
    <property type="match status" value="1"/>
</dbReference>
<dbReference type="InterPro" id="IPR006342">
    <property type="entry name" value="FkbM_mtfrase"/>
</dbReference>
<sequence length="681" mass="77138">MTTYIYMLEWHKTSSPAFHRIFVNYLRGSTDVVEVVWDGKSIRDEWKNIDAESAFIFCQKRPPDHHFKKYPHARVTWIPMWNNVMPMNHMQWARLPKHYKIISYSPSITAPARRAGLRVLEVQYVPDVPADGEISWSDGNILYYWNRVGLLKPDVLAKICKELDVKTLYFKPRLDPGVPEDRGYQVSDIPVDIPVVEVPFFDDPAEADQFVRRANIVIAPRPVEGVGLSFLEAMARGCTVLSVKQPTMTDYIEDGVNGIFLETVTDDAAGGTPMTALLVSPDQDWERLRSLNMQQLGNAAHAGMSRSHAIWIGDQERLNDFVFDPINIAMHEGILGELHRLIPEAQTSARFDAFYARKLRNLREQIHPTGVLDRRIVKASDGAKYYVNMGDRMGCDFYYGVMTEVQDLRAFLGAIRPTDVILDIGANIGLYTVASGLALGGKGKVYSFEPDARSLKLLSENIQLNSLSDKVRVFDYCIGSHNGTTSFSLSSEPSLSGMSDTGRARQFGEVTLPIHTVDWVVAENGLTSVDAIKIDVEGHEPEVLEGAMETIAKFQPLIMLELTHKNLPRSKHDEMFLLLARLFKSGYTCRHLSAKQDEFLKLPNAKAIFRGLLNGNYFFIKEGSPKLKKFDAQIVSARLNYFPFKEPPVFRLLERLRNRRNAQQIFRTYALELINTLSKRG</sequence>